<evidence type="ECO:0000313" key="1">
    <source>
        <dbReference type="EMBL" id="GGW83344.1"/>
    </source>
</evidence>
<organism evidence="1 2">
    <name type="scientific">Streptomyces lomondensis</name>
    <dbReference type="NCBI Taxonomy" id="68229"/>
    <lineage>
        <taxon>Bacteria</taxon>
        <taxon>Bacillati</taxon>
        <taxon>Actinomycetota</taxon>
        <taxon>Actinomycetes</taxon>
        <taxon>Kitasatosporales</taxon>
        <taxon>Streptomycetaceae</taxon>
        <taxon>Streptomyces</taxon>
    </lineage>
</organism>
<dbReference type="Proteomes" id="UP000617743">
    <property type="component" value="Unassembled WGS sequence"/>
</dbReference>
<keyword evidence="2" id="KW-1185">Reference proteome</keyword>
<protein>
    <submittedName>
        <fullName evidence="1">Uncharacterized protein</fullName>
    </submittedName>
</protein>
<accession>A0ABQ2WZ74</accession>
<dbReference type="EMBL" id="BMWC01000001">
    <property type="protein sequence ID" value="GGW83344.1"/>
    <property type="molecule type" value="Genomic_DNA"/>
</dbReference>
<reference evidence="2" key="1">
    <citation type="journal article" date="2019" name="Int. J. Syst. Evol. Microbiol.">
        <title>The Global Catalogue of Microorganisms (GCM) 10K type strain sequencing project: providing services to taxonomists for standard genome sequencing and annotation.</title>
        <authorList>
            <consortium name="The Broad Institute Genomics Platform"/>
            <consortium name="The Broad Institute Genome Sequencing Center for Infectious Disease"/>
            <person name="Wu L."/>
            <person name="Ma J."/>
        </authorList>
    </citation>
    <scope>NUCLEOTIDE SEQUENCE [LARGE SCALE GENOMIC DNA]</scope>
    <source>
        <strain evidence="2">JCM 4866</strain>
    </source>
</reference>
<name>A0ABQ2WZ74_9ACTN</name>
<proteinExistence type="predicted"/>
<evidence type="ECO:0000313" key="2">
    <source>
        <dbReference type="Proteomes" id="UP000617743"/>
    </source>
</evidence>
<sequence>MYTGNAGEDAALDRGWILGHFKDVGDPRRSDAVEVKWGVHPRGTSGPSGCGVRYVPRCSC</sequence>
<gene>
    <name evidence="1" type="ORF">GCM10010383_09940</name>
</gene>
<comment type="caution">
    <text evidence="1">The sequence shown here is derived from an EMBL/GenBank/DDBJ whole genome shotgun (WGS) entry which is preliminary data.</text>
</comment>